<feature type="transmembrane region" description="Helical" evidence="1">
    <location>
        <begin position="65"/>
        <end position="90"/>
    </location>
</feature>
<sequence>MIQQIVSHTPTYVWALLAFLLYRGVLASRDREISLQKLFIIPAVMVWLSLSSMNEHGALGGGVWLVWALGVAAGVALVWRLGSGAVIVVNRAAGTVRQRGSWAPLMLMIAIFSTKYVVAVLTAMHPEMQQDLAFAAAVTTMFGLFNGVFIGRMVRYVAAWLLQPEATVA</sequence>
<accession>A0AA41HFZ2</accession>
<dbReference type="Proteomes" id="UP001162889">
    <property type="component" value="Unassembled WGS sequence"/>
</dbReference>
<keyword evidence="1" id="KW-0472">Membrane</keyword>
<feature type="transmembrane region" description="Helical" evidence="1">
    <location>
        <begin position="132"/>
        <end position="151"/>
    </location>
</feature>
<evidence type="ECO:0000313" key="4">
    <source>
        <dbReference type="Proteomes" id="UP001155901"/>
    </source>
</evidence>
<feature type="transmembrane region" description="Helical" evidence="1">
    <location>
        <begin position="102"/>
        <end position="126"/>
    </location>
</feature>
<evidence type="ECO:0000313" key="2">
    <source>
        <dbReference type="EMBL" id="MBV6325430.1"/>
    </source>
</evidence>
<reference evidence="3" key="2">
    <citation type="submission" date="2022-03" db="EMBL/GenBank/DDBJ databases">
        <title>Genome Encyclopedia of Bacteria and Archaea VI: Functional Genomics of Type Strains.</title>
        <authorList>
            <person name="Whitman W."/>
        </authorList>
    </citation>
    <scope>NUCLEOTIDE SEQUENCE</scope>
    <source>
        <strain evidence="3">HSC-15S17</strain>
    </source>
</reference>
<dbReference type="Proteomes" id="UP001155901">
    <property type="component" value="Unassembled WGS sequence"/>
</dbReference>
<evidence type="ECO:0008006" key="6">
    <source>
        <dbReference type="Google" id="ProtNLM"/>
    </source>
</evidence>
<keyword evidence="1" id="KW-1133">Transmembrane helix</keyword>
<organism evidence="2 4">
    <name type="scientific">Duganella violaceipulchra</name>
    <dbReference type="NCBI Taxonomy" id="2849652"/>
    <lineage>
        <taxon>Bacteria</taxon>
        <taxon>Pseudomonadati</taxon>
        <taxon>Pseudomonadota</taxon>
        <taxon>Betaproteobacteria</taxon>
        <taxon>Burkholderiales</taxon>
        <taxon>Oxalobacteraceae</taxon>
        <taxon>Telluria group</taxon>
        <taxon>Duganella</taxon>
    </lineage>
</organism>
<proteinExistence type="predicted"/>
<dbReference type="InterPro" id="IPR046730">
    <property type="entry name" value="DUF6622"/>
</dbReference>
<evidence type="ECO:0000313" key="5">
    <source>
        <dbReference type="Proteomes" id="UP001162889"/>
    </source>
</evidence>
<dbReference type="Pfam" id="PF20327">
    <property type="entry name" value="DUF6622"/>
    <property type="match status" value="1"/>
</dbReference>
<keyword evidence="5" id="KW-1185">Reference proteome</keyword>
<feature type="transmembrane region" description="Helical" evidence="1">
    <location>
        <begin position="35"/>
        <end position="53"/>
    </location>
</feature>
<dbReference type="EMBL" id="JALJZU010000021">
    <property type="protein sequence ID" value="MCP2012519.1"/>
    <property type="molecule type" value="Genomic_DNA"/>
</dbReference>
<protein>
    <recommendedName>
        <fullName evidence="6">Transmembrane protein</fullName>
    </recommendedName>
</protein>
<comment type="caution">
    <text evidence="2">The sequence shown here is derived from an EMBL/GenBank/DDBJ whole genome shotgun (WGS) entry which is preliminary data.</text>
</comment>
<feature type="transmembrane region" description="Helical" evidence="1">
    <location>
        <begin position="12"/>
        <end position="28"/>
    </location>
</feature>
<name>A0AA41HFZ2_9BURK</name>
<keyword evidence="1" id="KW-0812">Transmembrane</keyword>
<evidence type="ECO:0000256" key="1">
    <source>
        <dbReference type="SAM" id="Phobius"/>
    </source>
</evidence>
<evidence type="ECO:0000313" key="3">
    <source>
        <dbReference type="EMBL" id="MCP2012519.1"/>
    </source>
</evidence>
<dbReference type="AlphaFoldDB" id="A0AA41HFZ2"/>
<dbReference type="EMBL" id="JAHTGR010000032">
    <property type="protein sequence ID" value="MBV6325430.1"/>
    <property type="molecule type" value="Genomic_DNA"/>
</dbReference>
<gene>
    <name evidence="2" type="ORF">KVP70_31435</name>
    <name evidence="3" type="ORF">L1274_006284</name>
</gene>
<reference evidence="2" key="1">
    <citation type="submission" date="2021-07" db="EMBL/GenBank/DDBJ databases">
        <title>Characterization of violacein-producing bacteria and related species.</title>
        <authorList>
            <person name="Wilson H.S."/>
            <person name="De Leon M.E."/>
        </authorList>
    </citation>
    <scope>NUCLEOTIDE SEQUENCE</scope>
    <source>
        <strain evidence="2">HSC-15S17</strain>
    </source>
</reference>